<dbReference type="InterPro" id="IPR017523">
    <property type="entry name" value="Rv3268"/>
</dbReference>
<accession>A0A3M2ISH6</accession>
<feature type="compositionally biased region" description="Basic and acidic residues" evidence="1">
    <location>
        <begin position="239"/>
        <end position="254"/>
    </location>
</feature>
<dbReference type="Gene3D" id="3.40.50.12780">
    <property type="entry name" value="N-terminal domain of ligase-like"/>
    <property type="match status" value="1"/>
</dbReference>
<evidence type="ECO:0000313" key="2">
    <source>
        <dbReference type="EMBL" id="RMI02856.1"/>
    </source>
</evidence>
<protein>
    <submittedName>
        <fullName evidence="2">TIGR03089 family protein</fullName>
    </submittedName>
</protein>
<dbReference type="InterPro" id="IPR042099">
    <property type="entry name" value="ANL_N_sf"/>
</dbReference>
<evidence type="ECO:0000313" key="3">
    <source>
        <dbReference type="Proteomes" id="UP000269289"/>
    </source>
</evidence>
<dbReference type="OrthoDB" id="3396763at2"/>
<organism evidence="2 3">
    <name type="scientific">Cellulomonas triticagri</name>
    <dbReference type="NCBI Taxonomy" id="2483352"/>
    <lineage>
        <taxon>Bacteria</taxon>
        <taxon>Bacillati</taxon>
        <taxon>Actinomycetota</taxon>
        <taxon>Actinomycetes</taxon>
        <taxon>Micrococcales</taxon>
        <taxon>Cellulomonadaceae</taxon>
        <taxon>Cellulomonas</taxon>
    </lineage>
</organism>
<dbReference type="RefSeq" id="WP_122151329.1">
    <property type="nucleotide sequence ID" value="NZ_RFFI01000204.1"/>
</dbReference>
<proteinExistence type="predicted"/>
<evidence type="ECO:0000256" key="1">
    <source>
        <dbReference type="SAM" id="MobiDB-lite"/>
    </source>
</evidence>
<dbReference type="SUPFAM" id="SSF56801">
    <property type="entry name" value="Acetyl-CoA synthetase-like"/>
    <property type="match status" value="1"/>
</dbReference>
<dbReference type="NCBIfam" id="TIGR03089">
    <property type="entry name" value="TIGR03089 family protein"/>
    <property type="match status" value="1"/>
</dbReference>
<dbReference type="EMBL" id="RFFI01000204">
    <property type="protein sequence ID" value="RMI02856.1"/>
    <property type="molecule type" value="Genomic_DNA"/>
</dbReference>
<dbReference type="AlphaFoldDB" id="A0A3M2ISH6"/>
<dbReference type="Proteomes" id="UP000269289">
    <property type="component" value="Unassembled WGS sequence"/>
</dbReference>
<gene>
    <name evidence="2" type="ORF">EBM89_19985</name>
</gene>
<feature type="region of interest" description="Disordered" evidence="1">
    <location>
        <begin position="233"/>
        <end position="254"/>
    </location>
</feature>
<comment type="caution">
    <text evidence="2">The sequence shown here is derived from an EMBL/GenBank/DDBJ whole genome shotgun (WGS) entry which is preliminary data.</text>
</comment>
<keyword evidence="3" id="KW-1185">Reference proteome</keyword>
<name>A0A3M2ISH6_9CELL</name>
<sequence>MPVTSPRPAATVADVLAGLLTEPGRPRLTWYGTAGERVELSGAVLDNWVSKTTNLLVEELDAEPGTRVLLDLPPHWRTLLWALAAWRTGATVVTDATPGALASADVVVTDRPDDLDLPRSAAVVVVTLPALARRYDGTLPPDALDAAASVMTYGDVIGWVPATDPGADALDVGTDPVPHAGLLAAAAGTVTAVPAGSRALLEVSAARTATPVVLLTALGVLADGGSLVLLHPEPGDTPARSERVAETERVTATV</sequence>
<reference evidence="2 3" key="1">
    <citation type="submission" date="2018-10" db="EMBL/GenBank/DDBJ databases">
        <title>Isolation, diversity and antifungal activity of actinobacteria from wheat.</title>
        <authorList>
            <person name="Han C."/>
        </authorList>
    </citation>
    <scope>NUCLEOTIDE SEQUENCE [LARGE SCALE GENOMIC DNA]</scope>
    <source>
        <strain evidence="2 3">NEAU-YY56</strain>
    </source>
</reference>